<evidence type="ECO:0000259" key="14">
    <source>
        <dbReference type="Pfam" id="PF00593"/>
    </source>
</evidence>
<dbReference type="InterPro" id="IPR011276">
    <property type="entry name" value="TonB_haem/Hb_rcpt"/>
</dbReference>
<evidence type="ECO:0000256" key="6">
    <source>
        <dbReference type="ARBA" id="ARBA00022729"/>
    </source>
</evidence>
<evidence type="ECO:0000256" key="7">
    <source>
        <dbReference type="ARBA" id="ARBA00023077"/>
    </source>
</evidence>
<evidence type="ECO:0000256" key="13">
    <source>
        <dbReference type="SAM" id="SignalP"/>
    </source>
</evidence>
<evidence type="ECO:0000313" key="17">
    <source>
        <dbReference type="Proteomes" id="UP000198606"/>
    </source>
</evidence>
<accession>A0A1G8DH97</accession>
<evidence type="ECO:0000256" key="10">
    <source>
        <dbReference type="ARBA" id="ARBA00023237"/>
    </source>
</evidence>
<feature type="domain" description="TonB-dependent receptor-like beta-barrel" evidence="14">
    <location>
        <begin position="247"/>
        <end position="684"/>
    </location>
</feature>
<keyword evidence="9 16" id="KW-0675">Receptor</keyword>
<evidence type="ECO:0000256" key="3">
    <source>
        <dbReference type="ARBA" id="ARBA00022448"/>
    </source>
</evidence>
<dbReference type="InterPro" id="IPR037066">
    <property type="entry name" value="Plug_dom_sf"/>
</dbReference>
<keyword evidence="7 12" id="KW-0798">TonB box</keyword>
<feature type="chain" id="PRO_5011574748" evidence="13">
    <location>
        <begin position="26"/>
        <end position="730"/>
    </location>
</feature>
<reference evidence="16 17" key="1">
    <citation type="submission" date="2016-10" db="EMBL/GenBank/DDBJ databases">
        <authorList>
            <person name="de Groot N.N."/>
        </authorList>
    </citation>
    <scope>NUCLEOTIDE SEQUENCE [LARGE SCALE GENOMIC DNA]</scope>
    <source>
        <strain evidence="16 17">LMG 18387</strain>
    </source>
</reference>
<feature type="signal peptide" evidence="13">
    <location>
        <begin position="1"/>
        <end position="25"/>
    </location>
</feature>
<dbReference type="NCBIfam" id="TIGR01786">
    <property type="entry name" value="TonB-hemlactrns"/>
    <property type="match status" value="1"/>
</dbReference>
<dbReference type="NCBIfam" id="TIGR01785">
    <property type="entry name" value="TonB-hemin"/>
    <property type="match status" value="1"/>
</dbReference>
<dbReference type="AlphaFoldDB" id="A0A1G8DH97"/>
<evidence type="ECO:0000256" key="11">
    <source>
        <dbReference type="PROSITE-ProRule" id="PRU01360"/>
    </source>
</evidence>
<dbReference type="PANTHER" id="PTHR30069">
    <property type="entry name" value="TONB-DEPENDENT OUTER MEMBRANE RECEPTOR"/>
    <property type="match status" value="1"/>
</dbReference>
<dbReference type="GO" id="GO:0015232">
    <property type="term" value="F:heme transmembrane transporter activity"/>
    <property type="evidence" value="ECO:0007669"/>
    <property type="project" value="InterPro"/>
</dbReference>
<dbReference type="GO" id="GO:0009279">
    <property type="term" value="C:cell outer membrane"/>
    <property type="evidence" value="ECO:0007669"/>
    <property type="project" value="UniProtKB-SubCell"/>
</dbReference>
<evidence type="ECO:0000313" key="16">
    <source>
        <dbReference type="EMBL" id="SDH56991.1"/>
    </source>
</evidence>
<dbReference type="PROSITE" id="PS52016">
    <property type="entry name" value="TONB_DEPENDENT_REC_3"/>
    <property type="match status" value="1"/>
</dbReference>
<dbReference type="GO" id="GO:0015344">
    <property type="term" value="F:siderophore uptake transmembrane transporter activity"/>
    <property type="evidence" value="ECO:0007669"/>
    <property type="project" value="TreeGrafter"/>
</dbReference>
<dbReference type="InterPro" id="IPR036942">
    <property type="entry name" value="Beta-barrel_TonB_sf"/>
</dbReference>
<dbReference type="Proteomes" id="UP000198606">
    <property type="component" value="Unassembled WGS sequence"/>
</dbReference>
<dbReference type="STRING" id="29435.SAMN05216588_105260"/>
<keyword evidence="10 11" id="KW-0998">Cell outer membrane</keyword>
<name>A0A1G8DH97_9GAMM</name>
<dbReference type="InterPro" id="IPR010949">
    <property type="entry name" value="TonB_Hb/transfer/lactofer_rcpt"/>
</dbReference>
<dbReference type="RefSeq" id="WP_084304425.1">
    <property type="nucleotide sequence ID" value="NZ_FNDG01000005.1"/>
</dbReference>
<dbReference type="Gene3D" id="2.40.170.20">
    <property type="entry name" value="TonB-dependent receptor, beta-barrel domain"/>
    <property type="match status" value="1"/>
</dbReference>
<keyword evidence="5 11" id="KW-0812">Transmembrane</keyword>
<evidence type="ECO:0000256" key="5">
    <source>
        <dbReference type="ARBA" id="ARBA00022692"/>
    </source>
</evidence>
<dbReference type="InterPro" id="IPR000531">
    <property type="entry name" value="Beta-barrel_TonB"/>
</dbReference>
<dbReference type="InterPro" id="IPR012910">
    <property type="entry name" value="Plug_dom"/>
</dbReference>
<evidence type="ECO:0000256" key="2">
    <source>
        <dbReference type="ARBA" id="ARBA00008143"/>
    </source>
</evidence>
<gene>
    <name evidence="16" type="ORF">SAMN05216588_105260</name>
</gene>
<keyword evidence="4 11" id="KW-1134">Transmembrane beta strand</keyword>
<sequence>MSSIPPFPLRSCLALLLLSPTLVTAQTLQLGQTTVSATRTEQSIDRVPSTVTVLEQNQLDKHNVNTIKDLVRNEPGVSVGGTGHSSGISGYNIRGIDGNRILTQIDGVEIPDAYAFGPYANTRRNYVDPSIIKRVEILRGPASALYGSSAIGGAVSYFTLDPSDIIKDGKAYGARLKAGYSSADDSWLTSTTLAGREGDVDALLHYSKRSGHETETQGDVGGLGIARSKANPEDNDSYTVLAKVGYRYGEDNSLKLGYEHFHSTLDGDIRSAPTAIFGFPTSAYLGRNVKDVVERERFSVDNRLALDTPMADSWSARLSYQNAGTDQRTYQPNSNSSRYRKTTYQERTWGLDNQFDKAFAAAGMDHLLSYGLSYKHSEVSGLRTGSNTTLRASDFPDPTVESWGLFAQDQIRYGNWTFLPGVRYDHETLDPKRTAAYLSTVNADEVDLSEKTWHRVSPKLGVTYDFNERYSVYGQYAEGFRTPTAKALYGNFTNESAGYQVLGNADLDPETSKGVELGLRGDFDQSSFSLAVFYNRYRDFIEEDALGNGGTFAQFQSSNIDKATIKGAEAKGRLELAALGLPKGLYTQGSVAYARGRNEDSGRPLNSVNPLTGVFGIGYDQADGEYGALLNWTLVKRKTRVDDDSYNAVDGSTQFRTPGFGVLDLSGYYKVTRDITVNAGLYNLADKQYWLWDDVRGYDSTGEAGFLAPANIDRLSQPGRNASINVVWDI</sequence>
<dbReference type="PANTHER" id="PTHR30069:SF29">
    <property type="entry name" value="HEMOGLOBIN AND HEMOGLOBIN-HAPTOGLOBIN-BINDING PROTEIN 1-RELATED"/>
    <property type="match status" value="1"/>
</dbReference>
<dbReference type="CDD" id="cd01347">
    <property type="entry name" value="ligand_gated_channel"/>
    <property type="match status" value="1"/>
</dbReference>
<keyword evidence="6 13" id="KW-0732">Signal</keyword>
<dbReference type="Pfam" id="PF00593">
    <property type="entry name" value="TonB_dep_Rec_b-barrel"/>
    <property type="match status" value="1"/>
</dbReference>
<comment type="subcellular location">
    <subcellularLocation>
        <location evidence="1 11">Cell outer membrane</location>
        <topology evidence="1 11">Multi-pass membrane protein</topology>
    </subcellularLocation>
</comment>
<evidence type="ECO:0000256" key="8">
    <source>
        <dbReference type="ARBA" id="ARBA00023136"/>
    </source>
</evidence>
<keyword evidence="3 11" id="KW-0813">Transport</keyword>
<protein>
    <submittedName>
        <fullName evidence="16">Hemoglobin/transferrin/lactoferrin receptor protein</fullName>
    </submittedName>
</protein>
<evidence type="ECO:0000256" key="1">
    <source>
        <dbReference type="ARBA" id="ARBA00004571"/>
    </source>
</evidence>
<evidence type="ECO:0000256" key="9">
    <source>
        <dbReference type="ARBA" id="ARBA00023170"/>
    </source>
</evidence>
<evidence type="ECO:0000259" key="15">
    <source>
        <dbReference type="Pfam" id="PF07715"/>
    </source>
</evidence>
<dbReference type="Pfam" id="PF07715">
    <property type="entry name" value="Plug"/>
    <property type="match status" value="1"/>
</dbReference>
<evidence type="ECO:0000256" key="12">
    <source>
        <dbReference type="RuleBase" id="RU003357"/>
    </source>
</evidence>
<organism evidence="16 17">
    <name type="scientific">Phytopseudomonas flavescens</name>
    <dbReference type="NCBI Taxonomy" id="29435"/>
    <lineage>
        <taxon>Bacteria</taxon>
        <taxon>Pseudomonadati</taxon>
        <taxon>Pseudomonadota</taxon>
        <taxon>Gammaproteobacteria</taxon>
        <taxon>Pseudomonadales</taxon>
        <taxon>Pseudomonadaceae</taxon>
        <taxon>Phytopseudomonas</taxon>
    </lineage>
</organism>
<dbReference type="SUPFAM" id="SSF56935">
    <property type="entry name" value="Porins"/>
    <property type="match status" value="1"/>
</dbReference>
<comment type="similarity">
    <text evidence="2">Belongs to the TonB-dependent receptor family. Hemoglobin/haptoglobin binding protein subfamily.</text>
</comment>
<evidence type="ECO:0000256" key="4">
    <source>
        <dbReference type="ARBA" id="ARBA00022452"/>
    </source>
</evidence>
<dbReference type="InterPro" id="IPR039426">
    <property type="entry name" value="TonB-dep_rcpt-like"/>
</dbReference>
<proteinExistence type="inferred from homology"/>
<feature type="domain" description="TonB-dependent receptor plug" evidence="15">
    <location>
        <begin position="45"/>
        <end position="154"/>
    </location>
</feature>
<dbReference type="EMBL" id="FNDG01000005">
    <property type="protein sequence ID" value="SDH56991.1"/>
    <property type="molecule type" value="Genomic_DNA"/>
</dbReference>
<keyword evidence="8 11" id="KW-0472">Membrane</keyword>
<dbReference type="GO" id="GO:0044718">
    <property type="term" value="P:siderophore transmembrane transport"/>
    <property type="evidence" value="ECO:0007669"/>
    <property type="project" value="TreeGrafter"/>
</dbReference>
<dbReference type="Gene3D" id="2.170.130.10">
    <property type="entry name" value="TonB-dependent receptor, plug domain"/>
    <property type="match status" value="1"/>
</dbReference>